<feature type="repeat" description="WD" evidence="3">
    <location>
        <begin position="361"/>
        <end position="407"/>
    </location>
</feature>
<feature type="repeat" description="WD" evidence="3">
    <location>
        <begin position="561"/>
        <end position="593"/>
    </location>
</feature>
<protein>
    <recommendedName>
        <fullName evidence="6">WD repeat-containing protein 44</fullName>
    </recommendedName>
</protein>
<dbReference type="PRINTS" id="PR00320">
    <property type="entry name" value="GPROTEINBRPT"/>
</dbReference>
<dbReference type="PROSITE" id="PS00678">
    <property type="entry name" value="WD_REPEATS_1"/>
    <property type="match status" value="1"/>
</dbReference>
<evidence type="ECO:0000256" key="3">
    <source>
        <dbReference type="PROSITE-ProRule" id="PRU00221"/>
    </source>
</evidence>
<feature type="repeat" description="WD" evidence="3">
    <location>
        <begin position="257"/>
        <end position="290"/>
    </location>
</feature>
<dbReference type="SUPFAM" id="SSF50978">
    <property type="entry name" value="WD40 repeat-like"/>
    <property type="match status" value="1"/>
</dbReference>
<dbReference type="InterPro" id="IPR019775">
    <property type="entry name" value="WD40_repeat_CS"/>
</dbReference>
<reference evidence="4" key="1">
    <citation type="journal article" date="2023" name="Nat. Commun.">
        <title>Diploid and tetraploid genomes of Acorus and the evolution of monocots.</title>
        <authorList>
            <person name="Ma L."/>
            <person name="Liu K.W."/>
            <person name="Li Z."/>
            <person name="Hsiao Y.Y."/>
            <person name="Qi Y."/>
            <person name="Fu T."/>
            <person name="Tang G.D."/>
            <person name="Zhang D."/>
            <person name="Sun W.H."/>
            <person name="Liu D.K."/>
            <person name="Li Y."/>
            <person name="Chen G.Z."/>
            <person name="Liu X.D."/>
            <person name="Liao X.Y."/>
            <person name="Jiang Y.T."/>
            <person name="Yu X."/>
            <person name="Hao Y."/>
            <person name="Huang J."/>
            <person name="Zhao X.W."/>
            <person name="Ke S."/>
            <person name="Chen Y.Y."/>
            <person name="Wu W.L."/>
            <person name="Hsu J.L."/>
            <person name="Lin Y.F."/>
            <person name="Huang M.D."/>
            <person name="Li C.Y."/>
            <person name="Huang L."/>
            <person name="Wang Z.W."/>
            <person name="Zhao X."/>
            <person name="Zhong W.Y."/>
            <person name="Peng D.H."/>
            <person name="Ahmad S."/>
            <person name="Lan S."/>
            <person name="Zhang J.S."/>
            <person name="Tsai W.C."/>
            <person name="Van de Peer Y."/>
            <person name="Liu Z.J."/>
        </authorList>
    </citation>
    <scope>NUCLEOTIDE SEQUENCE</scope>
    <source>
        <strain evidence="4">SCP</strain>
    </source>
</reference>
<evidence type="ECO:0000313" key="4">
    <source>
        <dbReference type="EMBL" id="KAK1274107.1"/>
    </source>
</evidence>
<dbReference type="InterPro" id="IPR001680">
    <property type="entry name" value="WD40_rpt"/>
</dbReference>
<dbReference type="Gene3D" id="2.130.10.10">
    <property type="entry name" value="YVTN repeat-like/Quinoprotein amine dehydrogenase"/>
    <property type="match status" value="1"/>
</dbReference>
<dbReference type="PROSITE" id="PS50294">
    <property type="entry name" value="WD_REPEATS_REGION"/>
    <property type="match status" value="2"/>
</dbReference>
<evidence type="ECO:0000313" key="5">
    <source>
        <dbReference type="Proteomes" id="UP001179952"/>
    </source>
</evidence>
<sequence length="728" mass="80887">MGVWLKEEEEEELFFDTRSDLSIDSPSSAHRSDGEVSSLNWVPGDPLFDVWIDNPVSINERRRRFLRLMGLGDQISGSIEGEIEAEIDRTADDSGAVLRGTDSEGGLSSSRLSAASVRSDGSSSNCLCSIKNLDDGKVFIVDDDLGRLREVDTGRVVGEDEYQRAFGLSPLVERLMRREVSTSTMSDLDESSHRRGRRSIGWLRRLGVAACIMDREGDESGFCSLDDNRRARMRRVKVRPSKKRAREFSAVYMGQEFQAHDRAILSMKFSPDGRYMASGGEDGVVRVWEVMEVDRADGNDVPGDDPSCIYFTVNPSSELAPIFMGKEKVNGCKGIKKTSESACVVVPPEVFQISERPLHEFRGHGGDVLDLSWSKDNKVSKRNYLLSSSMDKTVRLWQVGCNSCLKVFCHNDYVFLVAPDDVAVTCVQFNPVKEDYFISGSIDGKVRIWAIPGCRVVNWIDVKEIVTAVCYRPDGQGGIVGSINGTCRFYDASDNHLQLLDQICFQSKKKFPGKRITGLQFSPSDPRKLMVTSADSQVRVLDESDVICKYRGFHNTGSQISASFTSDGRHIISASEDSNVYIWNSSNQDTPTPMQAKTISSYERFFSENASVAIPWCGNSSRKQVFGDPNSPSDSSYNAMLSSSGRFTLTHGFFSESLSKDSATWPEEKLPTSTPLTASPSLCRSKYRFLKASCQNTVASQAWGLVIVTAGWDGRIRSFHNYGLPVRM</sequence>
<dbReference type="AlphaFoldDB" id="A0AAV9BCS1"/>
<dbReference type="PROSITE" id="PS50082">
    <property type="entry name" value="WD_REPEATS_2"/>
    <property type="match status" value="4"/>
</dbReference>
<keyword evidence="2" id="KW-0677">Repeat</keyword>
<keyword evidence="1 3" id="KW-0853">WD repeat</keyword>
<dbReference type="Proteomes" id="UP001179952">
    <property type="component" value="Unassembled WGS sequence"/>
</dbReference>
<proteinExistence type="predicted"/>
<feature type="repeat" description="WD" evidence="3">
    <location>
        <begin position="417"/>
        <end position="449"/>
    </location>
</feature>
<dbReference type="InterPro" id="IPR036322">
    <property type="entry name" value="WD40_repeat_dom_sf"/>
</dbReference>
<keyword evidence="5" id="KW-1185">Reference proteome</keyword>
<dbReference type="PANTHER" id="PTHR14221">
    <property type="entry name" value="WD REPEAT DOMAIN 44"/>
    <property type="match status" value="1"/>
</dbReference>
<dbReference type="InterPro" id="IPR015943">
    <property type="entry name" value="WD40/YVTN_repeat-like_dom_sf"/>
</dbReference>
<dbReference type="InterPro" id="IPR020472">
    <property type="entry name" value="WD40_PAC1"/>
</dbReference>
<evidence type="ECO:0000256" key="1">
    <source>
        <dbReference type="ARBA" id="ARBA00022574"/>
    </source>
</evidence>
<name>A0AAV9BCS1_ACOGR</name>
<organism evidence="4 5">
    <name type="scientific">Acorus gramineus</name>
    <name type="common">Dwarf sweet flag</name>
    <dbReference type="NCBI Taxonomy" id="55184"/>
    <lineage>
        <taxon>Eukaryota</taxon>
        <taxon>Viridiplantae</taxon>
        <taxon>Streptophyta</taxon>
        <taxon>Embryophyta</taxon>
        <taxon>Tracheophyta</taxon>
        <taxon>Spermatophyta</taxon>
        <taxon>Magnoliopsida</taxon>
        <taxon>Liliopsida</taxon>
        <taxon>Acoraceae</taxon>
        <taxon>Acorus</taxon>
    </lineage>
</organism>
<gene>
    <name evidence="4" type="ORF">QJS04_geneDACA010733</name>
</gene>
<dbReference type="InterPro" id="IPR040324">
    <property type="entry name" value="WDR44/Dgr2"/>
</dbReference>
<comment type="caution">
    <text evidence="4">The sequence shown here is derived from an EMBL/GenBank/DDBJ whole genome shotgun (WGS) entry which is preliminary data.</text>
</comment>
<accession>A0AAV9BCS1</accession>
<dbReference type="EMBL" id="JAUJYN010000004">
    <property type="protein sequence ID" value="KAK1274107.1"/>
    <property type="molecule type" value="Genomic_DNA"/>
</dbReference>
<reference evidence="4" key="2">
    <citation type="submission" date="2023-06" db="EMBL/GenBank/DDBJ databases">
        <authorList>
            <person name="Ma L."/>
            <person name="Liu K.-W."/>
            <person name="Li Z."/>
            <person name="Hsiao Y.-Y."/>
            <person name="Qi Y."/>
            <person name="Fu T."/>
            <person name="Tang G."/>
            <person name="Zhang D."/>
            <person name="Sun W.-H."/>
            <person name="Liu D.-K."/>
            <person name="Li Y."/>
            <person name="Chen G.-Z."/>
            <person name="Liu X.-D."/>
            <person name="Liao X.-Y."/>
            <person name="Jiang Y.-T."/>
            <person name="Yu X."/>
            <person name="Hao Y."/>
            <person name="Huang J."/>
            <person name="Zhao X.-W."/>
            <person name="Ke S."/>
            <person name="Chen Y.-Y."/>
            <person name="Wu W.-L."/>
            <person name="Hsu J.-L."/>
            <person name="Lin Y.-F."/>
            <person name="Huang M.-D."/>
            <person name="Li C.-Y."/>
            <person name="Huang L."/>
            <person name="Wang Z.-W."/>
            <person name="Zhao X."/>
            <person name="Zhong W.-Y."/>
            <person name="Peng D.-H."/>
            <person name="Ahmad S."/>
            <person name="Lan S."/>
            <person name="Zhang J.-S."/>
            <person name="Tsai W.-C."/>
            <person name="Van De Peer Y."/>
            <person name="Liu Z.-J."/>
        </authorList>
    </citation>
    <scope>NUCLEOTIDE SEQUENCE</scope>
    <source>
        <strain evidence="4">SCP</strain>
        <tissue evidence="4">Leaves</tissue>
    </source>
</reference>
<dbReference type="Pfam" id="PF00400">
    <property type="entry name" value="WD40"/>
    <property type="match status" value="4"/>
</dbReference>
<dbReference type="PANTHER" id="PTHR14221:SF0">
    <property type="entry name" value="WD REPEAT-CONTAINING PROTEIN 44"/>
    <property type="match status" value="1"/>
</dbReference>
<dbReference type="SUPFAM" id="SSF75011">
    <property type="entry name" value="3-carboxy-cis,cis-mucoante lactonizing enzyme"/>
    <property type="match status" value="1"/>
</dbReference>
<evidence type="ECO:0008006" key="6">
    <source>
        <dbReference type="Google" id="ProtNLM"/>
    </source>
</evidence>
<evidence type="ECO:0000256" key="2">
    <source>
        <dbReference type="ARBA" id="ARBA00022737"/>
    </source>
</evidence>
<dbReference type="SMART" id="SM00320">
    <property type="entry name" value="WD40"/>
    <property type="match status" value="7"/>
</dbReference>